<dbReference type="PRINTS" id="PR00035">
    <property type="entry name" value="HTHGNTR"/>
</dbReference>
<dbReference type="SUPFAM" id="SSF48008">
    <property type="entry name" value="GntR ligand-binding domain-like"/>
    <property type="match status" value="1"/>
</dbReference>
<proteinExistence type="predicted"/>
<evidence type="ECO:0000259" key="4">
    <source>
        <dbReference type="PROSITE" id="PS50949"/>
    </source>
</evidence>
<comment type="caution">
    <text evidence="5">The sequence shown here is derived from an EMBL/GenBank/DDBJ whole genome shotgun (WGS) entry which is preliminary data.</text>
</comment>
<keyword evidence="2" id="KW-0238">DNA-binding</keyword>
<dbReference type="Gene3D" id="1.10.10.10">
    <property type="entry name" value="Winged helix-like DNA-binding domain superfamily/Winged helix DNA-binding domain"/>
    <property type="match status" value="1"/>
</dbReference>
<evidence type="ECO:0000313" key="6">
    <source>
        <dbReference type="Proteomes" id="UP001139179"/>
    </source>
</evidence>
<dbReference type="GO" id="GO:0003700">
    <property type="term" value="F:DNA-binding transcription factor activity"/>
    <property type="evidence" value="ECO:0007669"/>
    <property type="project" value="InterPro"/>
</dbReference>
<dbReference type="SMART" id="SM00895">
    <property type="entry name" value="FCD"/>
    <property type="match status" value="1"/>
</dbReference>
<accession>A0A9X2INB8</accession>
<dbReference type="PANTHER" id="PTHR43537">
    <property type="entry name" value="TRANSCRIPTIONAL REGULATOR, GNTR FAMILY"/>
    <property type="match status" value="1"/>
</dbReference>
<keyword evidence="1" id="KW-0805">Transcription regulation</keyword>
<dbReference type="InterPro" id="IPR008920">
    <property type="entry name" value="TF_FadR/GntR_C"/>
</dbReference>
<dbReference type="Pfam" id="PF07729">
    <property type="entry name" value="FCD"/>
    <property type="match status" value="1"/>
</dbReference>
<gene>
    <name evidence="5" type="ORF">M3202_07665</name>
</gene>
<feature type="domain" description="HTH gntR-type" evidence="4">
    <location>
        <begin position="8"/>
        <end position="75"/>
    </location>
</feature>
<dbReference type="AlphaFoldDB" id="A0A9X2INB8"/>
<reference evidence="5" key="1">
    <citation type="submission" date="2022-05" db="EMBL/GenBank/DDBJ databases">
        <title>Comparative Genomics of Spacecraft Associated Microbes.</title>
        <authorList>
            <person name="Tran M.T."/>
            <person name="Wright A."/>
            <person name="Seuylemezian A."/>
            <person name="Eisen J."/>
            <person name="Coil D."/>
        </authorList>
    </citation>
    <scope>NUCLEOTIDE SEQUENCE</scope>
    <source>
        <strain evidence="5">214.1.1</strain>
    </source>
</reference>
<dbReference type="CDD" id="cd07377">
    <property type="entry name" value="WHTH_GntR"/>
    <property type="match status" value="1"/>
</dbReference>
<dbReference type="Pfam" id="PF00392">
    <property type="entry name" value="GntR"/>
    <property type="match status" value="1"/>
</dbReference>
<organism evidence="5 6">
    <name type="scientific">Halalkalibacter oceani</name>
    <dbReference type="NCBI Taxonomy" id="1653776"/>
    <lineage>
        <taxon>Bacteria</taxon>
        <taxon>Bacillati</taxon>
        <taxon>Bacillota</taxon>
        <taxon>Bacilli</taxon>
        <taxon>Bacillales</taxon>
        <taxon>Bacillaceae</taxon>
        <taxon>Halalkalibacter</taxon>
    </lineage>
</organism>
<keyword evidence="3" id="KW-0804">Transcription</keyword>
<dbReference type="GO" id="GO:0003677">
    <property type="term" value="F:DNA binding"/>
    <property type="evidence" value="ECO:0007669"/>
    <property type="project" value="UniProtKB-KW"/>
</dbReference>
<dbReference type="EMBL" id="JAMBOL010000004">
    <property type="protein sequence ID" value="MCM3713960.1"/>
    <property type="molecule type" value="Genomic_DNA"/>
</dbReference>
<dbReference type="InterPro" id="IPR036390">
    <property type="entry name" value="WH_DNA-bd_sf"/>
</dbReference>
<evidence type="ECO:0000256" key="3">
    <source>
        <dbReference type="ARBA" id="ARBA00023163"/>
    </source>
</evidence>
<evidence type="ECO:0000313" key="5">
    <source>
        <dbReference type="EMBL" id="MCM3713960.1"/>
    </source>
</evidence>
<dbReference type="PROSITE" id="PS50949">
    <property type="entry name" value="HTH_GNTR"/>
    <property type="match status" value="1"/>
</dbReference>
<keyword evidence="6" id="KW-1185">Reference proteome</keyword>
<evidence type="ECO:0000256" key="1">
    <source>
        <dbReference type="ARBA" id="ARBA00023015"/>
    </source>
</evidence>
<dbReference type="InterPro" id="IPR036388">
    <property type="entry name" value="WH-like_DNA-bd_sf"/>
</dbReference>
<name>A0A9X2INB8_9BACI</name>
<dbReference type="SMART" id="SM00345">
    <property type="entry name" value="HTH_GNTR"/>
    <property type="match status" value="1"/>
</dbReference>
<dbReference type="PANTHER" id="PTHR43537:SF24">
    <property type="entry name" value="GLUCONATE OPERON TRANSCRIPTIONAL REPRESSOR"/>
    <property type="match status" value="1"/>
</dbReference>
<dbReference type="InterPro" id="IPR000524">
    <property type="entry name" value="Tscrpt_reg_HTH_GntR"/>
</dbReference>
<dbReference type="RefSeq" id="WP_251222760.1">
    <property type="nucleotide sequence ID" value="NZ_JAMBOL010000004.1"/>
</dbReference>
<sequence length="216" mass="25031">MRKSLKKESLYEIVYESLKTAIINGEYAPGEKLIEARIAERYNASRTPIREAIRKLEREGLVEFTSGQGCVVTELTKEEIISIYECRSVLEGLAARKAAKMITTEQLELLEENLILCQQFLEQNKPAKVISKNTEFHDTIIVASHNEPLISMMDQLRSQILRYRIFHSNVGFRPNFLDEHTAIFEAVKSRNEDLAEAVTREHYMNDAEYFIKWARD</sequence>
<dbReference type="Gene3D" id="1.20.120.530">
    <property type="entry name" value="GntR ligand-binding domain-like"/>
    <property type="match status" value="1"/>
</dbReference>
<evidence type="ECO:0000256" key="2">
    <source>
        <dbReference type="ARBA" id="ARBA00023125"/>
    </source>
</evidence>
<dbReference type="SUPFAM" id="SSF46785">
    <property type="entry name" value="Winged helix' DNA-binding domain"/>
    <property type="match status" value="1"/>
</dbReference>
<dbReference type="Proteomes" id="UP001139179">
    <property type="component" value="Unassembled WGS sequence"/>
</dbReference>
<protein>
    <submittedName>
        <fullName evidence="5">GntR family transcriptional regulator</fullName>
    </submittedName>
</protein>
<dbReference type="InterPro" id="IPR011711">
    <property type="entry name" value="GntR_C"/>
</dbReference>